<dbReference type="Proteomes" id="UP000244005">
    <property type="component" value="Unassembled WGS sequence"/>
</dbReference>
<reference evidence="2" key="1">
    <citation type="journal article" date="2017" name="Cell">
        <title>Insights into land plant evolution garnered from the Marchantia polymorpha genome.</title>
        <authorList>
            <person name="Bowman J.L."/>
            <person name="Kohchi T."/>
            <person name="Yamato K.T."/>
            <person name="Jenkins J."/>
            <person name="Shu S."/>
            <person name="Ishizaki K."/>
            <person name="Yamaoka S."/>
            <person name="Nishihama R."/>
            <person name="Nakamura Y."/>
            <person name="Berger F."/>
            <person name="Adam C."/>
            <person name="Aki S.S."/>
            <person name="Althoff F."/>
            <person name="Araki T."/>
            <person name="Arteaga-Vazquez M.A."/>
            <person name="Balasubrmanian S."/>
            <person name="Barry K."/>
            <person name="Bauer D."/>
            <person name="Boehm C.R."/>
            <person name="Briginshaw L."/>
            <person name="Caballero-Perez J."/>
            <person name="Catarino B."/>
            <person name="Chen F."/>
            <person name="Chiyoda S."/>
            <person name="Chovatia M."/>
            <person name="Davies K.M."/>
            <person name="Delmans M."/>
            <person name="Demura T."/>
            <person name="Dierschke T."/>
            <person name="Dolan L."/>
            <person name="Dorantes-Acosta A.E."/>
            <person name="Eklund D.M."/>
            <person name="Florent S.N."/>
            <person name="Flores-Sandoval E."/>
            <person name="Fujiyama A."/>
            <person name="Fukuzawa H."/>
            <person name="Galik B."/>
            <person name="Grimanelli D."/>
            <person name="Grimwood J."/>
            <person name="Grossniklaus U."/>
            <person name="Hamada T."/>
            <person name="Haseloff J."/>
            <person name="Hetherington A.J."/>
            <person name="Higo A."/>
            <person name="Hirakawa Y."/>
            <person name="Hundley H.N."/>
            <person name="Ikeda Y."/>
            <person name="Inoue K."/>
            <person name="Inoue S.I."/>
            <person name="Ishida S."/>
            <person name="Jia Q."/>
            <person name="Kakita M."/>
            <person name="Kanazawa T."/>
            <person name="Kawai Y."/>
            <person name="Kawashima T."/>
            <person name="Kennedy M."/>
            <person name="Kinose K."/>
            <person name="Kinoshita T."/>
            <person name="Kohara Y."/>
            <person name="Koide E."/>
            <person name="Komatsu K."/>
            <person name="Kopischke S."/>
            <person name="Kubo M."/>
            <person name="Kyozuka J."/>
            <person name="Lagercrantz U."/>
            <person name="Lin S.S."/>
            <person name="Lindquist E."/>
            <person name="Lipzen A.M."/>
            <person name="Lu C.W."/>
            <person name="De Luna E."/>
            <person name="Martienssen R.A."/>
            <person name="Minamino N."/>
            <person name="Mizutani M."/>
            <person name="Mizutani M."/>
            <person name="Mochizuki N."/>
            <person name="Monte I."/>
            <person name="Mosher R."/>
            <person name="Nagasaki H."/>
            <person name="Nakagami H."/>
            <person name="Naramoto S."/>
            <person name="Nishitani K."/>
            <person name="Ohtani M."/>
            <person name="Okamoto T."/>
            <person name="Okumura M."/>
            <person name="Phillips J."/>
            <person name="Pollak B."/>
            <person name="Reinders A."/>
            <person name="Rovekamp M."/>
            <person name="Sano R."/>
            <person name="Sawa S."/>
            <person name="Schmid M.W."/>
            <person name="Shirakawa M."/>
            <person name="Solano R."/>
            <person name="Spunde A."/>
            <person name="Suetsugu N."/>
            <person name="Sugano S."/>
            <person name="Sugiyama A."/>
            <person name="Sun R."/>
            <person name="Suzuki Y."/>
            <person name="Takenaka M."/>
            <person name="Takezawa D."/>
            <person name="Tomogane H."/>
            <person name="Tsuzuki M."/>
            <person name="Ueda T."/>
            <person name="Umeda M."/>
            <person name="Ward J.M."/>
            <person name="Watanabe Y."/>
            <person name="Yazaki K."/>
            <person name="Yokoyama R."/>
            <person name="Yoshitake Y."/>
            <person name="Yotsui I."/>
            <person name="Zachgo S."/>
            <person name="Schmutz J."/>
        </authorList>
    </citation>
    <scope>NUCLEOTIDE SEQUENCE [LARGE SCALE GENOMIC DNA]</scope>
    <source>
        <strain evidence="2">Tak-1</strain>
    </source>
</reference>
<dbReference type="EMBL" id="KZ772755">
    <property type="protein sequence ID" value="PTQ34077.1"/>
    <property type="molecule type" value="Genomic_DNA"/>
</dbReference>
<proteinExistence type="predicted"/>
<name>A0A2R6WJN8_MARPO</name>
<protein>
    <submittedName>
        <fullName evidence="1">Uncharacterized protein</fullName>
    </submittedName>
</protein>
<sequence>MDNPPETKLKKKGRRACDCPTGRGTVRKGRTFRKFTISGLSPRPTGEARRALTSQKRLSHQNPICEEAYFDEDNGNQMMKLQLDLSTTLYFRYIPCAMINPVIPQINPLHQLTLMNIKVSFQGYMLKDTWIENDSVHVRQLGYSSGMWVARWILVSSTAE</sequence>
<dbReference type="AlphaFoldDB" id="A0A2R6WJN8"/>
<evidence type="ECO:0000313" key="2">
    <source>
        <dbReference type="Proteomes" id="UP000244005"/>
    </source>
</evidence>
<keyword evidence="2" id="KW-1185">Reference proteome</keyword>
<organism evidence="1 2">
    <name type="scientific">Marchantia polymorpha</name>
    <name type="common">Common liverwort</name>
    <name type="synonym">Marchantia aquatica</name>
    <dbReference type="NCBI Taxonomy" id="3197"/>
    <lineage>
        <taxon>Eukaryota</taxon>
        <taxon>Viridiplantae</taxon>
        <taxon>Streptophyta</taxon>
        <taxon>Embryophyta</taxon>
        <taxon>Marchantiophyta</taxon>
        <taxon>Marchantiopsida</taxon>
        <taxon>Marchantiidae</taxon>
        <taxon>Marchantiales</taxon>
        <taxon>Marchantiaceae</taxon>
        <taxon>Marchantia</taxon>
    </lineage>
</organism>
<accession>A0A2R6WJN8</accession>
<evidence type="ECO:0000313" key="1">
    <source>
        <dbReference type="EMBL" id="PTQ34077.1"/>
    </source>
</evidence>
<dbReference type="Gramene" id="Mp8g12780.1">
    <property type="protein sequence ID" value="Mp8g12780.1.cds"/>
    <property type="gene ID" value="Mp8g12780"/>
</dbReference>
<gene>
    <name evidence="1" type="ORF">MARPO_0083s0042</name>
</gene>